<proteinExistence type="predicted"/>
<comment type="caution">
    <text evidence="2">The sequence shown here is derived from an EMBL/GenBank/DDBJ whole genome shotgun (WGS) entry which is preliminary data.</text>
</comment>
<dbReference type="EMBL" id="JACIFP010000001">
    <property type="protein sequence ID" value="MBB4133478.1"/>
    <property type="molecule type" value="Genomic_DNA"/>
</dbReference>
<protein>
    <submittedName>
        <fullName evidence="2">Uncharacterized protein</fullName>
    </submittedName>
</protein>
<evidence type="ECO:0000313" key="2">
    <source>
        <dbReference type="EMBL" id="MBB4133478.1"/>
    </source>
</evidence>
<sequence length="217" mass="24675">MSKRNKARANGRRARRRAEDASDRRLAHRLAAANPVWTWCCVATELSRRHGHTDERWFTLMMEFRPWREQPDGTRDRWTIADAPPGALDEIDDILDPYRICDWYGTLTWDEKRRCHRMVPGGSRCLGAGPFMSSPDCDADAELCDAARLLRDAFYDFEDAVAAHDEAHGTRLIMSDDLRTVIASLEVVTDIADGVDRQFDLLRRRAVSAAATIAART</sequence>
<feature type="compositionally biased region" description="Basic residues" evidence="1">
    <location>
        <begin position="1"/>
        <end position="16"/>
    </location>
</feature>
<gene>
    <name evidence="2" type="ORF">BKA16_000030</name>
</gene>
<reference evidence="2 3" key="1">
    <citation type="submission" date="2020-08" db="EMBL/GenBank/DDBJ databases">
        <title>Sequencing the genomes of 1000 actinobacteria strains.</title>
        <authorList>
            <person name="Klenk H.-P."/>
        </authorList>
    </citation>
    <scope>NUCLEOTIDE SEQUENCE [LARGE SCALE GENOMIC DNA]</scope>
    <source>
        <strain evidence="2 3">DSM 45298</strain>
    </source>
</reference>
<feature type="region of interest" description="Disordered" evidence="1">
    <location>
        <begin position="1"/>
        <end position="20"/>
    </location>
</feature>
<accession>A0A840ESX5</accession>
<organism evidence="2 3">
    <name type="scientific">Gordonia humi</name>
    <dbReference type="NCBI Taxonomy" id="686429"/>
    <lineage>
        <taxon>Bacteria</taxon>
        <taxon>Bacillati</taxon>
        <taxon>Actinomycetota</taxon>
        <taxon>Actinomycetes</taxon>
        <taxon>Mycobacteriales</taxon>
        <taxon>Gordoniaceae</taxon>
        <taxon>Gordonia</taxon>
    </lineage>
</organism>
<evidence type="ECO:0000313" key="3">
    <source>
        <dbReference type="Proteomes" id="UP000551501"/>
    </source>
</evidence>
<evidence type="ECO:0000256" key="1">
    <source>
        <dbReference type="SAM" id="MobiDB-lite"/>
    </source>
</evidence>
<name>A0A840ESX5_9ACTN</name>
<dbReference type="Proteomes" id="UP000551501">
    <property type="component" value="Unassembled WGS sequence"/>
</dbReference>
<dbReference type="RefSeq" id="WP_183368661.1">
    <property type="nucleotide sequence ID" value="NZ_BAABHL010000001.1"/>
</dbReference>
<dbReference type="AlphaFoldDB" id="A0A840ESX5"/>
<keyword evidence="3" id="KW-1185">Reference proteome</keyword>